<sequence>MNRTRIVRWLRVLLPLAALAMLSTLFLFSRERDSESQIPYAEVDAESMARDPRLVGPEYAGVTDDGARLSLRADEAMPADGGGGRASRMRLDWQRADGLRAELTAPQVGVADGTIRLDGGVRVTTSTGWTLDAATAEAATDRSRIAASGGIKAKAPFGTLSANTMRIVPDSGRDASILNFTGDVRLIYQP</sequence>
<gene>
    <name evidence="2" type="ORF">EYE42_04700</name>
</gene>
<organism evidence="2 3">
    <name type="scientific">Paracoccus subflavus</name>
    <dbReference type="NCBI Taxonomy" id="2528244"/>
    <lineage>
        <taxon>Bacteria</taxon>
        <taxon>Pseudomonadati</taxon>
        <taxon>Pseudomonadota</taxon>
        <taxon>Alphaproteobacteria</taxon>
        <taxon>Rhodobacterales</taxon>
        <taxon>Paracoccaceae</taxon>
        <taxon>Paracoccus</taxon>
    </lineage>
</organism>
<evidence type="ECO:0000313" key="3">
    <source>
        <dbReference type="Proteomes" id="UP000293520"/>
    </source>
</evidence>
<dbReference type="AlphaFoldDB" id="A0A4Q9G9A0"/>
<proteinExistence type="predicted"/>
<name>A0A4Q9G9A0_9RHOB</name>
<comment type="caution">
    <text evidence="2">The sequence shown here is derived from an EMBL/GenBank/DDBJ whole genome shotgun (WGS) entry which is preliminary data.</text>
</comment>
<evidence type="ECO:0000313" key="2">
    <source>
        <dbReference type="EMBL" id="TBN42722.1"/>
    </source>
</evidence>
<dbReference type="EMBL" id="SISK01000002">
    <property type="protein sequence ID" value="TBN42722.1"/>
    <property type="molecule type" value="Genomic_DNA"/>
</dbReference>
<keyword evidence="3" id="KW-1185">Reference proteome</keyword>
<feature type="transmembrane region" description="Helical" evidence="1">
    <location>
        <begin position="12"/>
        <end position="29"/>
    </location>
</feature>
<evidence type="ECO:0000256" key="1">
    <source>
        <dbReference type="SAM" id="Phobius"/>
    </source>
</evidence>
<keyword evidence="1" id="KW-0812">Transmembrane</keyword>
<dbReference type="OrthoDB" id="7871110at2"/>
<accession>A0A4Q9G9A0</accession>
<evidence type="ECO:0008006" key="4">
    <source>
        <dbReference type="Google" id="ProtNLM"/>
    </source>
</evidence>
<protein>
    <recommendedName>
        <fullName evidence="4">LPS export ABC transporter periplasmic protein LptC</fullName>
    </recommendedName>
</protein>
<keyword evidence="1" id="KW-0472">Membrane</keyword>
<reference evidence="2 3" key="1">
    <citation type="submission" date="2019-02" db="EMBL/GenBank/DDBJ databases">
        <title>Paracoccus subflavus sp. nov., isolated from marine sediment of the Pacific Ocean.</title>
        <authorList>
            <person name="Zhang G."/>
        </authorList>
    </citation>
    <scope>NUCLEOTIDE SEQUENCE [LARGE SCALE GENOMIC DNA]</scope>
    <source>
        <strain evidence="2 3">GY0581</strain>
    </source>
</reference>
<dbReference type="RefSeq" id="WP_130990147.1">
    <property type="nucleotide sequence ID" value="NZ_SISK01000002.1"/>
</dbReference>
<dbReference type="Proteomes" id="UP000293520">
    <property type="component" value="Unassembled WGS sequence"/>
</dbReference>
<keyword evidence="1" id="KW-1133">Transmembrane helix</keyword>